<dbReference type="GO" id="GO:0099518">
    <property type="term" value="P:vesicle cytoskeletal trafficking"/>
    <property type="evidence" value="ECO:0007669"/>
    <property type="project" value="TreeGrafter"/>
</dbReference>
<protein>
    <submittedName>
        <fullName evidence="3">Uncharacterized protein</fullName>
    </submittedName>
</protein>
<dbReference type="Proteomes" id="UP000008743">
    <property type="component" value="Unassembled WGS sequence"/>
</dbReference>
<proteinExistence type="predicted"/>
<keyword evidence="1" id="KW-0175">Coiled coil</keyword>
<dbReference type="RefSeq" id="XP_004365330.2">
    <property type="nucleotide sequence ID" value="XM_004365273.2"/>
</dbReference>
<feature type="coiled-coil region" evidence="1">
    <location>
        <begin position="132"/>
        <end position="159"/>
    </location>
</feature>
<feature type="coiled-coil region" evidence="1">
    <location>
        <begin position="812"/>
        <end position="853"/>
    </location>
</feature>
<evidence type="ECO:0000256" key="2">
    <source>
        <dbReference type="SAM" id="MobiDB-lite"/>
    </source>
</evidence>
<dbReference type="AlphaFoldDB" id="A0A0D2U0X3"/>
<feature type="region of interest" description="Disordered" evidence="2">
    <location>
        <begin position="1"/>
        <end position="78"/>
    </location>
</feature>
<dbReference type="PhylomeDB" id="A0A0D2U0X3"/>
<accession>A0A0D2U0X3</accession>
<organism evidence="3 4">
    <name type="scientific">Capsaspora owczarzaki (strain ATCC 30864)</name>
    <dbReference type="NCBI Taxonomy" id="595528"/>
    <lineage>
        <taxon>Eukaryota</taxon>
        <taxon>Filasterea</taxon>
        <taxon>Capsaspora</taxon>
    </lineage>
</organism>
<dbReference type="GO" id="GO:0005802">
    <property type="term" value="C:trans-Golgi network"/>
    <property type="evidence" value="ECO:0007669"/>
    <property type="project" value="TreeGrafter"/>
</dbReference>
<dbReference type="InParanoid" id="A0A0D2U0X3"/>
<keyword evidence="4" id="KW-1185">Reference proteome</keyword>
<dbReference type="InterPro" id="IPR038830">
    <property type="entry name" value="CCDC186"/>
</dbReference>
<dbReference type="PANTHER" id="PTHR18911">
    <property type="entry name" value="CTCL TUMOR ANTIGEN HD-CL-01"/>
    <property type="match status" value="1"/>
</dbReference>
<feature type="compositionally biased region" description="Basic and acidic residues" evidence="2">
    <location>
        <begin position="466"/>
        <end position="489"/>
    </location>
</feature>
<feature type="region of interest" description="Disordered" evidence="2">
    <location>
        <begin position="243"/>
        <end position="272"/>
    </location>
</feature>
<reference evidence="4" key="1">
    <citation type="submission" date="2011-02" db="EMBL/GenBank/DDBJ databases">
        <title>The Genome Sequence of Capsaspora owczarzaki ATCC 30864.</title>
        <authorList>
            <person name="Russ C."/>
            <person name="Cuomo C."/>
            <person name="Burger G."/>
            <person name="Gray M.W."/>
            <person name="Holland P.W.H."/>
            <person name="King N."/>
            <person name="Lang F.B.F."/>
            <person name="Roger A.J."/>
            <person name="Ruiz-Trillo I."/>
            <person name="Young S.K."/>
            <person name="Zeng Q."/>
            <person name="Gargeya S."/>
            <person name="Alvarado L."/>
            <person name="Berlin A."/>
            <person name="Chapman S.B."/>
            <person name="Chen Z."/>
            <person name="Freedman E."/>
            <person name="Gellesch M."/>
            <person name="Goldberg J."/>
            <person name="Griggs A."/>
            <person name="Gujja S."/>
            <person name="Heilman E."/>
            <person name="Heiman D."/>
            <person name="Howarth C."/>
            <person name="Mehta T."/>
            <person name="Neiman D."/>
            <person name="Pearson M."/>
            <person name="Roberts A."/>
            <person name="Saif S."/>
            <person name="Shea T."/>
            <person name="Shenoy N."/>
            <person name="Sisk P."/>
            <person name="Stolte C."/>
            <person name="Sykes S."/>
            <person name="White J."/>
            <person name="Yandava C."/>
            <person name="Haas B."/>
            <person name="Nusbaum C."/>
            <person name="Birren B."/>
        </authorList>
    </citation>
    <scope>NUCLEOTIDE SEQUENCE</scope>
    <source>
        <strain evidence="4">ATCC 30864</strain>
    </source>
</reference>
<dbReference type="EMBL" id="KE346360">
    <property type="protein sequence ID" value="KJE88886.1"/>
    <property type="molecule type" value="Genomic_DNA"/>
</dbReference>
<evidence type="ECO:0000313" key="4">
    <source>
        <dbReference type="Proteomes" id="UP000008743"/>
    </source>
</evidence>
<feature type="compositionally biased region" description="Low complexity" evidence="2">
    <location>
        <begin position="733"/>
        <end position="758"/>
    </location>
</feature>
<feature type="compositionally biased region" description="Low complexity" evidence="2">
    <location>
        <begin position="1079"/>
        <end position="1133"/>
    </location>
</feature>
<evidence type="ECO:0000256" key="1">
    <source>
        <dbReference type="SAM" id="Coils"/>
    </source>
</evidence>
<dbReference type="GO" id="GO:0031267">
    <property type="term" value="F:small GTPase binding"/>
    <property type="evidence" value="ECO:0007669"/>
    <property type="project" value="TreeGrafter"/>
</dbReference>
<dbReference type="PANTHER" id="PTHR18911:SF5">
    <property type="entry name" value="COILED-COIL DOMAIN-CONTAINING PROTEIN 186"/>
    <property type="match status" value="1"/>
</dbReference>
<dbReference type="Gene3D" id="1.10.287.1490">
    <property type="match status" value="1"/>
</dbReference>
<feature type="region of interest" description="Disordered" evidence="2">
    <location>
        <begin position="1075"/>
        <end position="1213"/>
    </location>
</feature>
<feature type="compositionally biased region" description="Low complexity" evidence="2">
    <location>
        <begin position="243"/>
        <end position="269"/>
    </location>
</feature>
<gene>
    <name evidence="3" type="ORF">CAOG_000459</name>
</gene>
<evidence type="ECO:0000313" key="3">
    <source>
        <dbReference type="EMBL" id="KJE88886.1"/>
    </source>
</evidence>
<name>A0A0D2U0X3_CAPO3</name>
<feature type="coiled-coil region" evidence="1">
    <location>
        <begin position="276"/>
        <end position="363"/>
    </location>
</feature>
<dbReference type="eggNOG" id="KOG0992">
    <property type="taxonomic scope" value="Eukaryota"/>
</dbReference>
<feature type="region of interest" description="Disordered" evidence="2">
    <location>
        <begin position="460"/>
        <end position="489"/>
    </location>
</feature>
<sequence>MADLTIASSAATSSDPAATSAATALTTTDAAAAGAVAAPPSSSSSSAASSASSEPAPPQSDASASASAATPAAPAARPNTMTISIDEFAMMQHELVSLKTAKYEFAEKEKRYIGQLAQLEELQQIKDKKVKVADILAEKTQLKKRLDTLTDDFRNMDTELKKLRPESKANKTKLDETLAALTREQQAHTQAADKLSKLETTHAATAKQAATLQSALEQERLEKRALMAGSGTQATAALVDGAASSADAPSGDSTAAASAPSAAGNADGSTASGGAVAELVREMEQLRKSLEEARAAKDGLQADLDARQTEYAAAQALSKTSSQASETELAALRATNEKQQKELAELREAKESLETSEGELVAQTMRLSERVAGLDDKCATSVAECQTLTKTVADLTASLKQKTDEHEAATTQVKWMQTRLQSEVEAHDQVKQNLAKSEKKLAESKEETAAVRATYTSTLQSLQQTEKTKQQELEQRDREVSEHKAKLERGQTESDLLWGRIKDATTLAETNAQQLAQAQQTNTSMQQQLEQERETVTMLLDNKKLLEERVNTLELVQATKFELDSKLLDANAKIQGLEGTISTLEQNLTTANATIVALETDKQALTETVSTMTEEAATTAATLQEVTGTRDRLQATLEERDAKISDLEEQVSQLTATHAELQQAYATAVHDHETAITSSNEQIQELTTKLADGEVDKQILHRKMAMQAKDFAKQLKIAQKRAADLDNPTAPHSPYSGSSLGRQSSFSSMSRTSEFTSSVPATPSHHHPGLHDGYNGGSQRTSMLIEEDSVPPSPSHNGRPGSMVIDDNTSEMSVLEEDNKLLLQRVVDLQKRLDRREEKVSFLEDHAKALTDQVAQKTKILQHYFAREDMGTLTPEKFDYDREQRSKSKGMMASMFGSKQQDSTITLSLCLEMNKRFQSLLEDMTLKNIRLQESMDTMGAEVARLQGLLGVGDEPRTPDYATRRFPAEVVLETASAPSTPARHPANEIPAQSLTDSASVLTVTDAARVPSSREHPHVDVSHPDSVEIVLTTATPLADAPVDLSLAAPAADDNASVPVADLAPEQASVPVADLAPEQDSAQEPAAVEPAVAEQAPVEQAPVEPAAVEPAAVEPAAAAPEPAAAAEQPAPVEAPALESSPAEDQPIQQADAPEIAPDSTIAAEPLPEQASDEAQPDANPVTDAAAESAPLPDAVPAEETTPDVPSQDEASEDSLL</sequence>
<feature type="compositionally biased region" description="Low complexity" evidence="2">
    <location>
        <begin position="7"/>
        <end position="76"/>
    </location>
</feature>
<feature type="coiled-coil region" evidence="1">
    <location>
        <begin position="515"/>
        <end position="664"/>
    </location>
</feature>
<dbReference type="STRING" id="595528.A0A0D2U0X3"/>
<dbReference type="OrthoDB" id="5583482at2759"/>
<feature type="region of interest" description="Disordered" evidence="2">
    <location>
        <begin position="725"/>
        <end position="779"/>
    </location>
</feature>